<dbReference type="SUPFAM" id="SSF56601">
    <property type="entry name" value="beta-lactamase/transpeptidase-like"/>
    <property type="match status" value="1"/>
</dbReference>
<reference evidence="13 14" key="1">
    <citation type="submission" date="2020-08" db="EMBL/GenBank/DDBJ databases">
        <title>Genome public.</title>
        <authorList>
            <person name="Liu C."/>
            <person name="Sun Q."/>
        </authorList>
    </citation>
    <scope>NUCLEOTIDE SEQUENCE [LARGE SCALE GENOMIC DNA]</scope>
    <source>
        <strain evidence="13 14">NSJ-35</strain>
    </source>
</reference>
<dbReference type="Pfam" id="PF03717">
    <property type="entry name" value="PBP_dimer"/>
    <property type="match status" value="1"/>
</dbReference>
<protein>
    <recommendedName>
        <fullName evidence="15">Penicillin-binding protein</fullName>
    </recommendedName>
</protein>
<dbReference type="PANTHER" id="PTHR30627:SF2">
    <property type="entry name" value="PEPTIDOGLYCAN D,D-TRANSPEPTIDASE MRDA"/>
    <property type="match status" value="1"/>
</dbReference>
<feature type="domain" description="Penicillin-binding protein transpeptidase" evidence="11">
    <location>
        <begin position="385"/>
        <end position="567"/>
    </location>
</feature>
<dbReference type="InterPro" id="IPR005311">
    <property type="entry name" value="PBP_dimer"/>
</dbReference>
<proteinExistence type="inferred from homology"/>
<evidence type="ECO:0000256" key="3">
    <source>
        <dbReference type="ARBA" id="ARBA00007171"/>
    </source>
</evidence>
<gene>
    <name evidence="13" type="ORF">H8S18_10800</name>
</gene>
<evidence type="ECO:0000256" key="7">
    <source>
        <dbReference type="ARBA" id="ARBA00022984"/>
    </source>
</evidence>
<dbReference type="EMBL" id="JACOON010000005">
    <property type="protein sequence ID" value="MBC5648825.1"/>
    <property type="molecule type" value="Genomic_DNA"/>
</dbReference>
<evidence type="ECO:0008006" key="15">
    <source>
        <dbReference type="Google" id="ProtNLM"/>
    </source>
</evidence>
<dbReference type="InterPro" id="IPR050515">
    <property type="entry name" value="Beta-lactam/transpept"/>
</dbReference>
<name>A0ABR7EGC2_9FIRM</name>
<keyword evidence="10" id="KW-0961">Cell wall biogenesis/degradation</keyword>
<dbReference type="Gene3D" id="1.10.10.1230">
    <property type="entry name" value="Penicillin-binding protein, N-terminal non-catalytic domain, head sub-domain"/>
    <property type="match status" value="1"/>
</dbReference>
<accession>A0ABR7EGC2</accession>
<feature type="domain" description="Penicillin-binding protein transpeptidase" evidence="11">
    <location>
        <begin position="673"/>
        <end position="834"/>
    </location>
</feature>
<evidence type="ECO:0000256" key="2">
    <source>
        <dbReference type="ARBA" id="ARBA00004236"/>
    </source>
</evidence>
<dbReference type="RefSeq" id="WP_186858276.1">
    <property type="nucleotide sequence ID" value="NZ_JACOON010000005.1"/>
</dbReference>
<dbReference type="PANTHER" id="PTHR30627">
    <property type="entry name" value="PEPTIDOGLYCAN D,D-TRANSPEPTIDASE"/>
    <property type="match status" value="1"/>
</dbReference>
<dbReference type="InterPro" id="IPR012338">
    <property type="entry name" value="Beta-lactam/transpept-like"/>
</dbReference>
<dbReference type="Gene3D" id="3.90.1310.10">
    <property type="entry name" value="Penicillin-binding protein 2a (Domain 2)"/>
    <property type="match status" value="1"/>
</dbReference>
<comment type="similarity">
    <text evidence="3">Belongs to the transpeptidase family.</text>
</comment>
<keyword evidence="4" id="KW-1003">Cell membrane</keyword>
<dbReference type="Pfam" id="PF00905">
    <property type="entry name" value="Transpeptidase"/>
    <property type="match status" value="2"/>
</dbReference>
<evidence type="ECO:0000256" key="9">
    <source>
        <dbReference type="ARBA" id="ARBA00023136"/>
    </source>
</evidence>
<dbReference type="Proteomes" id="UP000606889">
    <property type="component" value="Unassembled WGS sequence"/>
</dbReference>
<evidence type="ECO:0000259" key="12">
    <source>
        <dbReference type="Pfam" id="PF03717"/>
    </source>
</evidence>
<evidence type="ECO:0000256" key="8">
    <source>
        <dbReference type="ARBA" id="ARBA00022989"/>
    </source>
</evidence>
<evidence type="ECO:0000256" key="10">
    <source>
        <dbReference type="ARBA" id="ARBA00023316"/>
    </source>
</evidence>
<comment type="subcellular location">
    <subcellularLocation>
        <location evidence="2">Cell membrane</location>
    </subcellularLocation>
    <subcellularLocation>
        <location evidence="1">Membrane</location>
        <topology evidence="1">Single-pass membrane protein</topology>
    </subcellularLocation>
</comment>
<evidence type="ECO:0000313" key="13">
    <source>
        <dbReference type="EMBL" id="MBC5648825.1"/>
    </source>
</evidence>
<evidence type="ECO:0000256" key="4">
    <source>
        <dbReference type="ARBA" id="ARBA00022475"/>
    </source>
</evidence>
<comment type="caution">
    <text evidence="13">The sequence shown here is derived from an EMBL/GenBank/DDBJ whole genome shotgun (WGS) entry which is preliminary data.</text>
</comment>
<organism evidence="13 14">
    <name type="scientific">Christensenella tenuis</name>
    <dbReference type="NCBI Taxonomy" id="2763033"/>
    <lineage>
        <taxon>Bacteria</taxon>
        <taxon>Bacillati</taxon>
        <taxon>Bacillota</taxon>
        <taxon>Clostridia</taxon>
        <taxon>Christensenellales</taxon>
        <taxon>Christensenellaceae</taxon>
        <taxon>Christensenella</taxon>
    </lineage>
</organism>
<keyword evidence="6" id="KW-0133">Cell shape</keyword>
<evidence type="ECO:0000256" key="1">
    <source>
        <dbReference type="ARBA" id="ARBA00004167"/>
    </source>
</evidence>
<dbReference type="InterPro" id="IPR036138">
    <property type="entry name" value="PBP_dimer_sf"/>
</dbReference>
<dbReference type="Gene3D" id="3.40.710.10">
    <property type="entry name" value="DD-peptidase/beta-lactamase superfamily"/>
    <property type="match status" value="2"/>
</dbReference>
<keyword evidence="7" id="KW-0573">Peptidoglycan synthesis</keyword>
<dbReference type="SUPFAM" id="SSF56519">
    <property type="entry name" value="Penicillin binding protein dimerisation domain"/>
    <property type="match status" value="1"/>
</dbReference>
<keyword evidence="5" id="KW-0812">Transmembrane</keyword>
<evidence type="ECO:0000256" key="5">
    <source>
        <dbReference type="ARBA" id="ARBA00022692"/>
    </source>
</evidence>
<dbReference type="InterPro" id="IPR001460">
    <property type="entry name" value="PCN-bd_Tpept"/>
</dbReference>
<keyword evidence="14" id="KW-1185">Reference proteome</keyword>
<evidence type="ECO:0000259" key="11">
    <source>
        <dbReference type="Pfam" id="PF00905"/>
    </source>
</evidence>
<keyword evidence="9" id="KW-0472">Membrane</keyword>
<evidence type="ECO:0000256" key="6">
    <source>
        <dbReference type="ARBA" id="ARBA00022960"/>
    </source>
</evidence>
<evidence type="ECO:0000313" key="14">
    <source>
        <dbReference type="Proteomes" id="UP000606889"/>
    </source>
</evidence>
<keyword evidence="8" id="KW-1133">Transmembrane helix</keyword>
<sequence length="856" mass="94353">MFKKLKNRFFVVMAITLVAFIALGAGLGNLTLTQGGELSLQSEDKKIRTLTLKGARGQITDITGIPLAYDQSSYDIEFLRDPTRNSTTDKAYYTNVLSEAIALIEQGGGTTIDTFNIVRNEDGTFAFDFGITNPEDIANREKNWRSNMYVSKNATPDEIYRDLRIRYRIPEEYTYEQARKLLSIWQEVQLSSYLAYVPITISEDVNMDTVALIEGKSDQLDGIQVGESSVRIYPKDEVAAHIVGYLGKMTDEETIKDYKEKGYSQNDLIGAAGIESTMEQYLTGSSSEKQGTRVVEVNSRGKVINERSYTAPTDGYNVRLTLDLQLQQVAEKALEENINTVYQEQVDAYNKADPEDYDENEKVQAVLESREGNSTLEKMNLAKSGAAIVMDVKTGRVLAMASYPSYDANIFTGGISNETMQELNDNPAKPLFNNAISSKAIPGSIFKMVTGMAGLEEGAITLETTITDEGQYPLDQKKQEGEQIVGDVPACWAWEPGMTIVPGHENQTLVKGLEHSCNYFFYEVANRIVGTTGSTDTLSQWGEKFGLTTSTGIELTGEVVGQVGNQSVLYDPTKPISTLNSEGVDVTAQKTSLPLLIRNTLMSYLRDCGKSLSIDYSDEQLKKTAERLIEAAGEDLTNYEMGPTIRQILYEELQITSAVADRNGWVVDVNSYLSELRWNTRRTIETGIGSGTTAVTPIAVARYISALVNGGDVFEAHIVDSVVDNDGNIIEQQEPVVFNHIDAPQEYFDAIKQGMTEVVAEEESTASKAFDGWKYKDEVIGKTGTGTVSNIDLEHNAWFVACAPREDPEIAVVIYIPNGMGGSHAIPAAKNIIEYYLDGKTEETGTEIPSENTLVP</sequence>
<feature type="domain" description="Penicillin-binding protein dimerisation" evidence="12">
    <location>
        <begin position="53"/>
        <end position="306"/>
    </location>
</feature>